<dbReference type="CDD" id="cd04792">
    <property type="entry name" value="LanM-like"/>
    <property type="match status" value="1"/>
</dbReference>
<organism evidence="3 4">
    <name type="scientific">Microbispora maris</name>
    <dbReference type="NCBI Taxonomy" id="3144104"/>
    <lineage>
        <taxon>Bacteria</taxon>
        <taxon>Bacillati</taxon>
        <taxon>Actinomycetota</taxon>
        <taxon>Actinomycetes</taxon>
        <taxon>Streptosporangiales</taxon>
        <taxon>Streptosporangiaceae</taxon>
        <taxon>Microbispora</taxon>
    </lineage>
</organism>
<reference evidence="3 4" key="1">
    <citation type="submission" date="2024-05" db="EMBL/GenBank/DDBJ databases">
        <title>Microbispora sp.ZYX-F-249.</title>
        <authorList>
            <person name="Xie H."/>
        </authorList>
    </citation>
    <scope>NUCLEOTIDE SEQUENCE [LARGE SCALE GENOMIC DNA]</scope>
    <source>
        <strain evidence="3 4">ZYX-F-249</strain>
    </source>
</reference>
<dbReference type="Gene3D" id="1.50.10.20">
    <property type="match status" value="1"/>
</dbReference>
<dbReference type="InterPro" id="IPR017146">
    <property type="entry name" value="Lanti_2_LanM"/>
</dbReference>
<dbReference type="EMBL" id="JBDJAW010000005">
    <property type="protein sequence ID" value="MEN3535202.1"/>
    <property type="molecule type" value="Genomic_DNA"/>
</dbReference>
<protein>
    <submittedName>
        <fullName evidence="3">Type 2 lanthipeptide synthetase LanM family protein</fullName>
    </submittedName>
</protein>
<dbReference type="InterPro" id="IPR007822">
    <property type="entry name" value="LANC-like"/>
</dbReference>
<dbReference type="SMART" id="SM01260">
    <property type="entry name" value="LANC_like"/>
    <property type="match status" value="1"/>
</dbReference>
<dbReference type="PRINTS" id="PR01955">
    <property type="entry name" value="LANCFRANKIA"/>
</dbReference>
<dbReference type="SUPFAM" id="SSF158745">
    <property type="entry name" value="LanC-like"/>
    <property type="match status" value="1"/>
</dbReference>
<comment type="caution">
    <text evidence="3">The sequence shown here is derived from an EMBL/GenBank/DDBJ whole genome shotgun (WGS) entry which is preliminary data.</text>
</comment>
<feature type="domain" description="Lantibiotic biosynthesis protein dehydration" evidence="2">
    <location>
        <begin position="155"/>
        <end position="534"/>
    </location>
</feature>
<evidence type="ECO:0000259" key="2">
    <source>
        <dbReference type="Pfam" id="PF13575"/>
    </source>
</evidence>
<accession>A0ABV0ALX9</accession>
<proteinExistence type="predicted"/>
<dbReference type="PIRSF" id="PIRSF037228">
    <property type="entry name" value="Lant_mod_RumM"/>
    <property type="match status" value="1"/>
</dbReference>
<name>A0ABV0ALX9_9ACTN</name>
<dbReference type="Proteomes" id="UP001447516">
    <property type="component" value="Unassembled WGS sequence"/>
</dbReference>
<keyword evidence="4" id="KW-1185">Reference proteome</keyword>
<gene>
    <name evidence="3" type="ORF">AAH991_08850</name>
</gene>
<evidence type="ECO:0000256" key="1">
    <source>
        <dbReference type="SAM" id="MobiDB-lite"/>
    </source>
</evidence>
<dbReference type="Pfam" id="PF13575">
    <property type="entry name" value="DUF4135"/>
    <property type="match status" value="1"/>
</dbReference>
<dbReference type="NCBIfam" id="TIGR03897">
    <property type="entry name" value="lanti_2_LanM"/>
    <property type="match status" value="1"/>
</dbReference>
<dbReference type="RefSeq" id="WP_346225264.1">
    <property type="nucleotide sequence ID" value="NZ_JBDJAW010000005.1"/>
</dbReference>
<feature type="region of interest" description="Disordered" evidence="1">
    <location>
        <begin position="590"/>
        <end position="609"/>
    </location>
</feature>
<dbReference type="Pfam" id="PF05147">
    <property type="entry name" value="LANC_like"/>
    <property type="match status" value="1"/>
</dbReference>
<evidence type="ECO:0000313" key="4">
    <source>
        <dbReference type="Proteomes" id="UP001447516"/>
    </source>
</evidence>
<dbReference type="InterPro" id="IPR025410">
    <property type="entry name" value="Lant_dehyd"/>
</dbReference>
<evidence type="ECO:0000313" key="3">
    <source>
        <dbReference type="EMBL" id="MEN3535202.1"/>
    </source>
</evidence>
<sequence length="993" mass="106029">MKPAAEPGSVRRAAAPDGTALAWMGDIERMILAPAPARLPGLPVQVYGDLYERVPFEGFMARLAHHYGRVLKEAADRHPRSSAIRGMLTTAAWASLIRNLVGDVLSVCHHTLIVDMHLARARGELAGATPQERYAHYDSHMLRDRRYLTSLFANYPVLGRTLVRCAHNWVRNSVELLDRLAADIPLLRQEGIVPDDESRVLRIQTGLGDPHHGGRSVAQVTFTDGGRVVYKPRPLDAEDLYRQVIAQVNAARPELGLRAMKVVVRGEYGWCEFVEHEGASGHDGVRDFYRRVGACAAVLMYLGAADMHMENLVANGDFPVPIDLETIVQPPAVAGTPVGSAEDVAFALLGDSVMATGLLPRRTGPGDGIRGGVDNSAIGGGVRRGISVKAPRLVEPFTDLMRVETAETALPASRNLPFLRDRESDGQIDPGDHIPEMLAGFRDAYDVMAGDKPAFAELLRRSAGTVIRYLVRPTRVYGLLLYEGHQPRHLRDALDAERLTDVLGDLAEGRPELSEVVEAERRSLLAGDVPSFQTTPSSTSLRIGSGASVENFFAEPGLAAAERRLWAFGEQHRAAQLRILTGALSTLPRARSGTGAAMPRRGESGEQMASFETTARRAVREVARSVIQGVGDCTWIGLIADSVPEETLDYGPLPARLYDGLPGMALMFAYAAEVLDEEEYLTLAVRCMRPVLSDLGRDLGDGRPRQVGAYTGICGTLYVLDHLAAVSGRTEYLDLIGRCAPYLYKCLDGSHPPDVVTGYAGAAVVCAELYARHGFAELRDSAVLCLERLAAGTAVRQADPAGFGFGAAGIGWALLSAGRLVADTAAMDTGLRMITEVGAARSDADRGGAAGGQEAGGGAGWCRGDTGTAIACLLAHRLSPHPGLLREARRSLTAACSADFMDSSLCHGHLGRLDLLGLAAEAFPEEERWGELRSRALEALADETGAGGGVTSLPGDDAPGLMRGKAGACISLLRSVAPAKVPSVLWLAAPAGP</sequence>
<dbReference type="PRINTS" id="PR01950">
    <property type="entry name" value="LANCSUPER"/>
</dbReference>